<dbReference type="AlphaFoldDB" id="A0A3N4K894"/>
<evidence type="ECO:0008006" key="3">
    <source>
        <dbReference type="Google" id="ProtNLM"/>
    </source>
</evidence>
<keyword evidence="2" id="KW-1185">Reference proteome</keyword>
<proteinExistence type="predicted"/>
<sequence length="159" mass="17781">MEAAAAIIGLVAIGANVCKTLGIFISVCKDAPSIAQITHNEMRDFDFALQKVQRILLKKGTEGISELGKSITDVSHLTFTLLTCVSTLSEMERMLDRLLPRQEKMLAGPSSLPQLSYVRRIRWTMASGDLSQLIRRIQQNKISLILLMTMWLTRSRAFS</sequence>
<dbReference type="OrthoDB" id="19923at2759"/>
<dbReference type="InParanoid" id="A0A3N4K894"/>
<organism evidence="1 2">
    <name type="scientific">Morchella conica CCBAS932</name>
    <dbReference type="NCBI Taxonomy" id="1392247"/>
    <lineage>
        <taxon>Eukaryota</taxon>
        <taxon>Fungi</taxon>
        <taxon>Dikarya</taxon>
        <taxon>Ascomycota</taxon>
        <taxon>Pezizomycotina</taxon>
        <taxon>Pezizomycetes</taxon>
        <taxon>Pezizales</taxon>
        <taxon>Morchellaceae</taxon>
        <taxon>Morchella</taxon>
    </lineage>
</organism>
<accession>A0A3N4K894</accession>
<gene>
    <name evidence="1" type="ORF">P167DRAFT_49455</name>
</gene>
<reference evidence="1 2" key="1">
    <citation type="journal article" date="2018" name="Nat. Ecol. Evol.">
        <title>Pezizomycetes genomes reveal the molecular basis of ectomycorrhizal truffle lifestyle.</title>
        <authorList>
            <person name="Murat C."/>
            <person name="Payen T."/>
            <person name="Noel B."/>
            <person name="Kuo A."/>
            <person name="Morin E."/>
            <person name="Chen J."/>
            <person name="Kohler A."/>
            <person name="Krizsan K."/>
            <person name="Balestrini R."/>
            <person name="Da Silva C."/>
            <person name="Montanini B."/>
            <person name="Hainaut M."/>
            <person name="Levati E."/>
            <person name="Barry K.W."/>
            <person name="Belfiori B."/>
            <person name="Cichocki N."/>
            <person name="Clum A."/>
            <person name="Dockter R.B."/>
            <person name="Fauchery L."/>
            <person name="Guy J."/>
            <person name="Iotti M."/>
            <person name="Le Tacon F."/>
            <person name="Lindquist E.A."/>
            <person name="Lipzen A."/>
            <person name="Malagnac F."/>
            <person name="Mello A."/>
            <person name="Molinier V."/>
            <person name="Miyauchi S."/>
            <person name="Poulain J."/>
            <person name="Riccioni C."/>
            <person name="Rubini A."/>
            <person name="Sitrit Y."/>
            <person name="Splivallo R."/>
            <person name="Traeger S."/>
            <person name="Wang M."/>
            <person name="Zifcakova L."/>
            <person name="Wipf D."/>
            <person name="Zambonelli A."/>
            <person name="Paolocci F."/>
            <person name="Nowrousian M."/>
            <person name="Ottonello S."/>
            <person name="Baldrian P."/>
            <person name="Spatafora J.W."/>
            <person name="Henrissat B."/>
            <person name="Nagy L.G."/>
            <person name="Aury J.M."/>
            <person name="Wincker P."/>
            <person name="Grigoriev I.V."/>
            <person name="Bonfante P."/>
            <person name="Martin F.M."/>
        </authorList>
    </citation>
    <scope>NUCLEOTIDE SEQUENCE [LARGE SCALE GENOMIC DNA]</scope>
    <source>
        <strain evidence="1 2">CCBAS932</strain>
    </source>
</reference>
<dbReference type="Proteomes" id="UP000277580">
    <property type="component" value="Unassembled WGS sequence"/>
</dbReference>
<dbReference type="EMBL" id="ML119226">
    <property type="protein sequence ID" value="RPB06754.1"/>
    <property type="molecule type" value="Genomic_DNA"/>
</dbReference>
<evidence type="ECO:0000313" key="2">
    <source>
        <dbReference type="Proteomes" id="UP000277580"/>
    </source>
</evidence>
<evidence type="ECO:0000313" key="1">
    <source>
        <dbReference type="EMBL" id="RPB06754.1"/>
    </source>
</evidence>
<name>A0A3N4K894_9PEZI</name>
<protein>
    <recommendedName>
        <fullName evidence="3">Fungal N-terminal domain-containing protein</fullName>
    </recommendedName>
</protein>